<proteinExistence type="predicted"/>
<dbReference type="Proteomes" id="UP000776651">
    <property type="component" value="Unassembled WGS sequence"/>
</dbReference>
<evidence type="ECO:0000256" key="2">
    <source>
        <dbReference type="SAM" id="SignalP"/>
    </source>
</evidence>
<feature type="region of interest" description="Disordered" evidence="1">
    <location>
        <begin position="37"/>
        <end position="82"/>
    </location>
</feature>
<feature type="compositionally biased region" description="Polar residues" evidence="1">
    <location>
        <begin position="59"/>
        <end position="72"/>
    </location>
</feature>
<dbReference type="EMBL" id="JAIGNQ010000004">
    <property type="protein sequence ID" value="MBX7489751.1"/>
    <property type="molecule type" value="Genomic_DNA"/>
</dbReference>
<organism evidence="3 4">
    <name type="scientific">Qipengyuania pacifica</name>
    <dbReference type="NCBI Taxonomy" id="2860199"/>
    <lineage>
        <taxon>Bacteria</taxon>
        <taxon>Pseudomonadati</taxon>
        <taxon>Pseudomonadota</taxon>
        <taxon>Alphaproteobacteria</taxon>
        <taxon>Sphingomonadales</taxon>
        <taxon>Erythrobacteraceae</taxon>
        <taxon>Qipengyuania</taxon>
    </lineage>
</organism>
<evidence type="ECO:0000313" key="3">
    <source>
        <dbReference type="EMBL" id="MBX7489751.1"/>
    </source>
</evidence>
<accession>A0ABS7JK33</accession>
<feature type="signal peptide" evidence="2">
    <location>
        <begin position="1"/>
        <end position="26"/>
    </location>
</feature>
<reference evidence="3 4" key="1">
    <citation type="submission" date="2021-08" db="EMBL/GenBank/DDBJ databases">
        <title>Comparative Genomics Analysis of the Genus Qipengyuania Reveals Extensive Genetic Diversity and Metabolic Versatility, Including the Description of Fifteen Novel Species.</title>
        <authorList>
            <person name="Liu Y."/>
        </authorList>
    </citation>
    <scope>NUCLEOTIDE SEQUENCE [LARGE SCALE GENOMIC DNA]</scope>
    <source>
        <strain evidence="3 4">GH25</strain>
    </source>
</reference>
<feature type="chain" id="PRO_5046977419" evidence="2">
    <location>
        <begin position="27"/>
        <end position="272"/>
    </location>
</feature>
<feature type="compositionally biased region" description="Low complexity" evidence="1">
    <location>
        <begin position="73"/>
        <end position="82"/>
    </location>
</feature>
<keyword evidence="2" id="KW-0732">Signal</keyword>
<dbReference type="InterPro" id="IPR008325">
    <property type="entry name" value="EipA-like"/>
</dbReference>
<evidence type="ECO:0000256" key="1">
    <source>
        <dbReference type="SAM" id="MobiDB-lite"/>
    </source>
</evidence>
<evidence type="ECO:0000313" key="4">
    <source>
        <dbReference type="Proteomes" id="UP000776651"/>
    </source>
</evidence>
<protein>
    <submittedName>
        <fullName evidence="3">DUF1134 domain-containing protein</fullName>
    </submittedName>
</protein>
<name>A0ABS7JK33_9SPHN</name>
<sequence length="272" mass="29035">MTIFNKKLPRFGLVIAAFGMATSPLAAQVETIDPNSAIDGDLMEQPGDQPVYAEPDAGNSYSEQTDFGTTYTPEPDAAAPVDAYPDQPQWSEKAAEEAAGEAVRTAGTDDPATTYREDDLIGAAEGVFGKGAKGVADMIKNLLSKQGEPNAYIVGREAGGAFIVGARYGSGTLFHKVEGERPVYWTGPSIGFDAGANAGSTFVLVYNLYDSEELYERYPAGEGQAYVIGGLTASYMRKGDVVLIPIRMGAGLRLGINAGYMKFSKKQRWLPF</sequence>
<dbReference type="RefSeq" id="WP_221598822.1">
    <property type="nucleotide sequence ID" value="NZ_JAIGNQ010000004.1"/>
</dbReference>
<keyword evidence="4" id="KW-1185">Reference proteome</keyword>
<dbReference type="Pfam" id="PF06577">
    <property type="entry name" value="EipA"/>
    <property type="match status" value="1"/>
</dbReference>
<gene>
    <name evidence="3" type="ORF">K3177_14675</name>
</gene>
<comment type="caution">
    <text evidence="3">The sequence shown here is derived from an EMBL/GenBank/DDBJ whole genome shotgun (WGS) entry which is preliminary data.</text>
</comment>